<feature type="domain" description="tRNA/rRNA methyltransferase SpoU type" evidence="11">
    <location>
        <begin position="196"/>
        <end position="370"/>
    </location>
</feature>
<dbReference type="eggNOG" id="KOG0838">
    <property type="taxonomic scope" value="Eukaryota"/>
</dbReference>
<dbReference type="InterPro" id="IPR047261">
    <property type="entry name" value="MRM1_MeTrfase_dom"/>
</dbReference>
<keyword evidence="5" id="KW-0808">Transferase</keyword>
<keyword evidence="8" id="KW-0496">Mitochondrion</keyword>
<dbReference type="RefSeq" id="XP_004997895.1">
    <property type="nucleotide sequence ID" value="XM_004997838.1"/>
</dbReference>
<reference evidence="13" key="1">
    <citation type="submission" date="2009-08" db="EMBL/GenBank/DDBJ databases">
        <title>Annotation of Salpingoeca rosetta.</title>
        <authorList>
            <consortium name="The Broad Institute Genome Sequencing Platform"/>
            <person name="Russ C."/>
            <person name="Cuomo C."/>
            <person name="Burger G."/>
            <person name="Gray M.W."/>
            <person name="Holland P.W.H."/>
            <person name="King N."/>
            <person name="Lang F.B.F."/>
            <person name="Roger A.J."/>
            <person name="Ruiz-Trillo I."/>
            <person name="Young S.K."/>
            <person name="Zeng Q."/>
            <person name="Gargeya S."/>
            <person name="Alvarado L."/>
            <person name="Berlin A."/>
            <person name="Chapman S.B."/>
            <person name="Chen Z."/>
            <person name="Freedman E."/>
            <person name="Gellesch M."/>
            <person name="Goldberg J."/>
            <person name="Griggs A."/>
            <person name="Gujja S."/>
            <person name="Heilman E."/>
            <person name="Heiman D."/>
            <person name="Howarth C."/>
            <person name="Mehta T."/>
            <person name="Neiman D."/>
            <person name="Pearson M."/>
            <person name="Roberts A."/>
            <person name="Saif S."/>
            <person name="Shea T."/>
            <person name="Shenoy N."/>
            <person name="Sisk P."/>
            <person name="Stolte C."/>
            <person name="Sykes S."/>
            <person name="White J."/>
            <person name="Yandava C."/>
            <person name="Haas B."/>
            <person name="Nusbaum C."/>
            <person name="Birren B."/>
        </authorList>
    </citation>
    <scope>NUCLEOTIDE SEQUENCE [LARGE SCALE GENOMIC DNA]</scope>
    <source>
        <strain evidence="13">ATCC 50818</strain>
    </source>
</reference>
<dbReference type="InterPro" id="IPR029028">
    <property type="entry name" value="Alpha/beta_knot_MTases"/>
</dbReference>
<evidence type="ECO:0000256" key="2">
    <source>
        <dbReference type="ARBA" id="ARBA00007228"/>
    </source>
</evidence>
<evidence type="ECO:0000256" key="5">
    <source>
        <dbReference type="ARBA" id="ARBA00022679"/>
    </source>
</evidence>
<gene>
    <name evidence="13" type="ORF">PTSG_01913</name>
</gene>
<evidence type="ECO:0000259" key="12">
    <source>
        <dbReference type="Pfam" id="PF08032"/>
    </source>
</evidence>
<dbReference type="Gene3D" id="3.30.1330.30">
    <property type="match status" value="1"/>
</dbReference>
<proteinExistence type="inferred from homology"/>
<dbReference type="Pfam" id="PF08032">
    <property type="entry name" value="SpoU_sub_bind"/>
    <property type="match status" value="1"/>
</dbReference>
<keyword evidence="4" id="KW-0489">Methyltransferase</keyword>
<dbReference type="InParanoid" id="F2TZB5"/>
<name>F2TZB5_SALR5</name>
<protein>
    <recommendedName>
        <fullName evidence="9">rRNA methyltransferase 1, mitochondrial</fullName>
    </recommendedName>
</protein>
<dbReference type="AlphaFoldDB" id="F2TZB5"/>
<evidence type="ECO:0000256" key="1">
    <source>
        <dbReference type="ARBA" id="ARBA00004173"/>
    </source>
</evidence>
<evidence type="ECO:0000256" key="8">
    <source>
        <dbReference type="ARBA" id="ARBA00023128"/>
    </source>
</evidence>
<evidence type="ECO:0000259" key="11">
    <source>
        <dbReference type="Pfam" id="PF00588"/>
    </source>
</evidence>
<dbReference type="GO" id="GO:0005739">
    <property type="term" value="C:mitochondrion"/>
    <property type="evidence" value="ECO:0007669"/>
    <property type="project" value="UniProtKB-SubCell"/>
</dbReference>
<feature type="region of interest" description="Disordered" evidence="10">
    <location>
        <begin position="167"/>
        <end position="187"/>
    </location>
</feature>
<evidence type="ECO:0000256" key="6">
    <source>
        <dbReference type="ARBA" id="ARBA00022691"/>
    </source>
</evidence>
<feature type="region of interest" description="Disordered" evidence="10">
    <location>
        <begin position="44"/>
        <end position="97"/>
    </location>
</feature>
<dbReference type="InterPro" id="IPR013123">
    <property type="entry name" value="SpoU_subst-bd"/>
</dbReference>
<evidence type="ECO:0000256" key="9">
    <source>
        <dbReference type="ARBA" id="ARBA00034881"/>
    </source>
</evidence>
<dbReference type="PANTHER" id="PTHR46103:SF1">
    <property type="entry name" value="RRNA METHYLTRANSFERASE 1, MITOCHONDRIAL"/>
    <property type="match status" value="1"/>
</dbReference>
<evidence type="ECO:0000256" key="3">
    <source>
        <dbReference type="ARBA" id="ARBA00022552"/>
    </source>
</evidence>
<dbReference type="STRING" id="946362.F2TZB5"/>
<dbReference type="GO" id="GO:0016435">
    <property type="term" value="F:rRNA (guanine) methyltransferase activity"/>
    <property type="evidence" value="ECO:0007669"/>
    <property type="project" value="TreeGrafter"/>
</dbReference>
<dbReference type="OrthoDB" id="270651at2759"/>
<keyword evidence="14" id="KW-1185">Reference proteome</keyword>
<dbReference type="InterPro" id="IPR047182">
    <property type="entry name" value="MRM1"/>
</dbReference>
<dbReference type="SUPFAM" id="SSF75217">
    <property type="entry name" value="alpha/beta knot"/>
    <property type="match status" value="1"/>
</dbReference>
<dbReference type="Proteomes" id="UP000007799">
    <property type="component" value="Unassembled WGS sequence"/>
</dbReference>
<evidence type="ECO:0000313" key="13">
    <source>
        <dbReference type="EMBL" id="EGD78939.1"/>
    </source>
</evidence>
<evidence type="ECO:0000313" key="14">
    <source>
        <dbReference type="Proteomes" id="UP000007799"/>
    </source>
</evidence>
<organism evidence="14">
    <name type="scientific">Salpingoeca rosetta (strain ATCC 50818 / BSB-021)</name>
    <dbReference type="NCBI Taxonomy" id="946362"/>
    <lineage>
        <taxon>Eukaryota</taxon>
        <taxon>Choanoflagellata</taxon>
        <taxon>Craspedida</taxon>
        <taxon>Salpingoecidae</taxon>
        <taxon>Salpingoeca</taxon>
    </lineage>
</organism>
<evidence type="ECO:0000256" key="7">
    <source>
        <dbReference type="ARBA" id="ARBA00022946"/>
    </source>
</evidence>
<evidence type="ECO:0000256" key="10">
    <source>
        <dbReference type="SAM" id="MobiDB-lite"/>
    </source>
</evidence>
<keyword evidence="3" id="KW-0698">rRNA processing</keyword>
<feature type="compositionally biased region" description="Low complexity" evidence="10">
    <location>
        <begin position="167"/>
        <end position="176"/>
    </location>
</feature>
<dbReference type="InterPro" id="IPR029064">
    <property type="entry name" value="Ribosomal_eL30-like_sf"/>
</dbReference>
<feature type="domain" description="RNA 2-O ribose methyltransferase substrate binding" evidence="12">
    <location>
        <begin position="83"/>
        <end position="128"/>
    </location>
</feature>
<dbReference type="GeneID" id="16078490"/>
<dbReference type="CDD" id="cd18105">
    <property type="entry name" value="SpoU-like_MRM1"/>
    <property type="match status" value="1"/>
</dbReference>
<accession>F2TZB5</accession>
<dbReference type="Gene3D" id="3.40.1280.10">
    <property type="match status" value="1"/>
</dbReference>
<dbReference type="Pfam" id="PF00588">
    <property type="entry name" value="SpoU_methylase"/>
    <property type="match status" value="1"/>
</dbReference>
<keyword evidence="7" id="KW-0809">Transit peptide</keyword>
<dbReference type="SUPFAM" id="SSF55315">
    <property type="entry name" value="L30e-like"/>
    <property type="match status" value="1"/>
</dbReference>
<dbReference type="InterPro" id="IPR001537">
    <property type="entry name" value="SpoU_MeTrfase"/>
</dbReference>
<dbReference type="KEGG" id="sre:PTSG_01913"/>
<sequence length="381" mass="40798">MEVLCGRHAVAAALAAGRRRVGKLLVTQGAAHLDFLRDIKGLQVQGTKHHPQQQRQPPRKHTQPVASAVVLEPQPHHQQQQQQDRHHQQHQQHNKGQVVPVEVVSRHQLDKLTAGAVHQGVALRASQYPLDPWSLAMLERDVREATAQPNSSHLLGDPAGARTVARAAKPARTTPPSQQQASSAFPPLSLPPRLPLYVLVTGVQDPVNLGSILRSSYCLGVRRVFLSDRQTLKPTSTVSKSSAGALELLDVHTVRDEASFIAHAADHGFLSFAACMQPNANSQQPHMSTADLLLPTQASTPPSLSSSLPSADALASGATARGALLVVGNEHRGIHANVVDACTATLAVDQHRSHLVDSLNVGVAAGILIHAIALWLHRQPA</sequence>
<dbReference type="GO" id="GO:0003723">
    <property type="term" value="F:RNA binding"/>
    <property type="evidence" value="ECO:0007669"/>
    <property type="project" value="InterPro"/>
</dbReference>
<comment type="similarity">
    <text evidence="2">Belongs to the class IV-like SAM-binding methyltransferase superfamily. RNA methyltransferase TrmH family.</text>
</comment>
<keyword evidence="6" id="KW-0949">S-adenosyl-L-methionine</keyword>
<dbReference type="FunCoup" id="F2TZB5">
    <property type="interactions" value="286"/>
</dbReference>
<evidence type="ECO:0000256" key="4">
    <source>
        <dbReference type="ARBA" id="ARBA00022603"/>
    </source>
</evidence>
<dbReference type="InterPro" id="IPR029026">
    <property type="entry name" value="tRNA_m1G_MTases_N"/>
</dbReference>
<comment type="subcellular location">
    <subcellularLocation>
        <location evidence="1">Mitochondrion</location>
    </subcellularLocation>
</comment>
<dbReference type="EMBL" id="GL832957">
    <property type="protein sequence ID" value="EGD78939.1"/>
    <property type="molecule type" value="Genomic_DNA"/>
</dbReference>
<feature type="compositionally biased region" description="Basic residues" evidence="10">
    <location>
        <begin position="47"/>
        <end position="62"/>
    </location>
</feature>
<dbReference type="PANTHER" id="PTHR46103">
    <property type="entry name" value="RRNA METHYLTRANSFERASE 1, MITOCHONDRIAL"/>
    <property type="match status" value="1"/>
</dbReference>